<dbReference type="AlphaFoldDB" id="A0A4Z2JCH7"/>
<protein>
    <submittedName>
        <fullName evidence="2">Uncharacterized protein</fullName>
    </submittedName>
</protein>
<name>A0A4Z2JCH7_9TELE</name>
<feature type="region of interest" description="Disordered" evidence="1">
    <location>
        <begin position="1"/>
        <end position="49"/>
    </location>
</feature>
<accession>A0A4Z2JCH7</accession>
<evidence type="ECO:0000313" key="3">
    <source>
        <dbReference type="Proteomes" id="UP000314294"/>
    </source>
</evidence>
<sequence length="83" mass="8903">MCGAKGFQTGIDGVGLGAAEQQEDRTLGTAGSDLSGERPLPRNIRGANCPPWRERLQDPACSLQVSWEQSDCASPVFVSLWII</sequence>
<dbReference type="Proteomes" id="UP000314294">
    <property type="component" value="Unassembled WGS sequence"/>
</dbReference>
<comment type="caution">
    <text evidence="2">The sequence shown here is derived from an EMBL/GenBank/DDBJ whole genome shotgun (WGS) entry which is preliminary data.</text>
</comment>
<keyword evidence="3" id="KW-1185">Reference proteome</keyword>
<evidence type="ECO:0000256" key="1">
    <source>
        <dbReference type="SAM" id="MobiDB-lite"/>
    </source>
</evidence>
<evidence type="ECO:0000313" key="2">
    <source>
        <dbReference type="EMBL" id="TNN87870.1"/>
    </source>
</evidence>
<gene>
    <name evidence="2" type="ORF">EYF80_001834</name>
</gene>
<dbReference type="EMBL" id="SRLO01000008">
    <property type="protein sequence ID" value="TNN87870.1"/>
    <property type="molecule type" value="Genomic_DNA"/>
</dbReference>
<proteinExistence type="predicted"/>
<organism evidence="2 3">
    <name type="scientific">Liparis tanakae</name>
    <name type="common">Tanaka's snailfish</name>
    <dbReference type="NCBI Taxonomy" id="230148"/>
    <lineage>
        <taxon>Eukaryota</taxon>
        <taxon>Metazoa</taxon>
        <taxon>Chordata</taxon>
        <taxon>Craniata</taxon>
        <taxon>Vertebrata</taxon>
        <taxon>Euteleostomi</taxon>
        <taxon>Actinopterygii</taxon>
        <taxon>Neopterygii</taxon>
        <taxon>Teleostei</taxon>
        <taxon>Neoteleostei</taxon>
        <taxon>Acanthomorphata</taxon>
        <taxon>Eupercaria</taxon>
        <taxon>Perciformes</taxon>
        <taxon>Cottioidei</taxon>
        <taxon>Cottales</taxon>
        <taxon>Liparidae</taxon>
        <taxon>Liparis</taxon>
    </lineage>
</organism>
<reference evidence="2 3" key="1">
    <citation type="submission" date="2019-03" db="EMBL/GenBank/DDBJ databases">
        <title>First draft genome of Liparis tanakae, snailfish: a comprehensive survey of snailfish specific genes.</title>
        <authorList>
            <person name="Kim W."/>
            <person name="Song I."/>
            <person name="Jeong J.-H."/>
            <person name="Kim D."/>
            <person name="Kim S."/>
            <person name="Ryu S."/>
            <person name="Song J.Y."/>
            <person name="Lee S.K."/>
        </authorList>
    </citation>
    <scope>NUCLEOTIDE SEQUENCE [LARGE SCALE GENOMIC DNA]</scope>
    <source>
        <tissue evidence="2">Muscle</tissue>
    </source>
</reference>